<evidence type="ECO:0008006" key="3">
    <source>
        <dbReference type="Google" id="ProtNLM"/>
    </source>
</evidence>
<evidence type="ECO:0000313" key="1">
    <source>
        <dbReference type="EMBL" id="MFF5895334.1"/>
    </source>
</evidence>
<evidence type="ECO:0000313" key="2">
    <source>
        <dbReference type="Proteomes" id="UP001602322"/>
    </source>
</evidence>
<sequence length="96" mass="10145">MERLRPFGAGSARTGVGARLRRASVNSPETTSTPITFEFGNSTVLIDVSPDEEKGVSAPVSAQRLRDGVRGSGLLDLVPYADEHPVLPKQVSVRGG</sequence>
<gene>
    <name evidence="1" type="ORF">ACFY8O_05330</name>
</gene>
<reference evidence="1 2" key="1">
    <citation type="submission" date="2024-10" db="EMBL/GenBank/DDBJ databases">
        <title>The Natural Products Discovery Center: Release of the First 8490 Sequenced Strains for Exploring Actinobacteria Biosynthetic Diversity.</title>
        <authorList>
            <person name="Kalkreuter E."/>
            <person name="Kautsar S.A."/>
            <person name="Yang D."/>
            <person name="Bader C.D."/>
            <person name="Teijaro C.N."/>
            <person name="Fluegel L."/>
            <person name="Davis C.M."/>
            <person name="Simpson J.R."/>
            <person name="Lauterbach L."/>
            <person name="Steele A.D."/>
            <person name="Gui C."/>
            <person name="Meng S."/>
            <person name="Li G."/>
            <person name="Viehrig K."/>
            <person name="Ye F."/>
            <person name="Su P."/>
            <person name="Kiefer A.F."/>
            <person name="Nichols A."/>
            <person name="Cepeda A.J."/>
            <person name="Yan W."/>
            <person name="Fan B."/>
            <person name="Jiang Y."/>
            <person name="Adhikari A."/>
            <person name="Zheng C.-J."/>
            <person name="Schuster L."/>
            <person name="Cowan T.M."/>
            <person name="Smanski M.J."/>
            <person name="Chevrette M.G."/>
            <person name="De Carvalho L.P.S."/>
            <person name="Shen B."/>
        </authorList>
    </citation>
    <scope>NUCLEOTIDE SEQUENCE [LARGE SCALE GENOMIC DNA]</scope>
    <source>
        <strain evidence="1 2">NPDC012540</strain>
    </source>
</reference>
<comment type="caution">
    <text evidence="1">The sequence shown here is derived from an EMBL/GenBank/DDBJ whole genome shotgun (WGS) entry which is preliminary data.</text>
</comment>
<organism evidence="1 2">
    <name type="scientific">Streptomyces argenteolus</name>
    <dbReference type="NCBI Taxonomy" id="67274"/>
    <lineage>
        <taxon>Bacteria</taxon>
        <taxon>Bacillati</taxon>
        <taxon>Actinomycetota</taxon>
        <taxon>Actinomycetes</taxon>
        <taxon>Kitasatosporales</taxon>
        <taxon>Streptomycetaceae</taxon>
        <taxon>Streptomyces</taxon>
    </lineage>
</organism>
<name>A0ABW6WZU3_9ACTN</name>
<keyword evidence="2" id="KW-1185">Reference proteome</keyword>
<protein>
    <recommendedName>
        <fullName evidence="3">FXSXX-COOH protein</fullName>
    </recommendedName>
</protein>
<dbReference type="EMBL" id="JBIBEG010000001">
    <property type="protein sequence ID" value="MFF5895334.1"/>
    <property type="molecule type" value="Genomic_DNA"/>
</dbReference>
<proteinExistence type="predicted"/>
<accession>A0ABW6WZU3</accession>
<dbReference type="RefSeq" id="WP_387898994.1">
    <property type="nucleotide sequence ID" value="NZ_JBIBEG010000001.1"/>
</dbReference>
<dbReference type="Proteomes" id="UP001602322">
    <property type="component" value="Unassembled WGS sequence"/>
</dbReference>